<dbReference type="Proteomes" id="UP000249829">
    <property type="component" value="Unassembled WGS sequence"/>
</dbReference>
<evidence type="ECO:0000256" key="1">
    <source>
        <dbReference type="ARBA" id="ARBA00022801"/>
    </source>
</evidence>
<keyword evidence="4" id="KW-1185">Reference proteome</keyword>
<dbReference type="InterPro" id="IPR008928">
    <property type="entry name" value="6-hairpin_glycosidase_sf"/>
</dbReference>
<proteinExistence type="predicted"/>
<dbReference type="SUPFAM" id="SSF48208">
    <property type="entry name" value="Six-hairpin glycosidases"/>
    <property type="match status" value="1"/>
</dbReference>
<dbReference type="InterPro" id="IPR012341">
    <property type="entry name" value="6hp_glycosidase-like_sf"/>
</dbReference>
<dbReference type="PANTHER" id="PTHR33886:SF11">
    <property type="entry name" value="WALL GLYCOSYL HYDROLASE YTER, PUTATIVE (AFU_ORTHOLOGUE AFUA_2G14630)-RELATED"/>
    <property type="match status" value="1"/>
</dbReference>
<sequence length="418" mass="46505">MVRMKTLSTFVLPGLASHLSMVAAAGQTCENGVRPYSAWLADSIIARKDAVMNADTENDVSLSLKLGLFQLSVIHLKEYYDAASCAKEDWDAYLKEATDSILPTVLDVDGDIEAPMDIFATANGLYYQYENSGSESYKQGLDALRKAYDGRKRNSEGGFWYYNARPNLSYLDETYPLGAFTTVYKNRFEPTNGTLAENLSKDLNQFKDHCHHDTGLMAHGYDASKSAPWANKTTGASPYVWDRALGWYHMGLVELLHNADKFPGLFNQTQRDDAYKKYYNLANTIINDVDETTGCWWQVMEHGGEQGNYIETSGSAMFTYSILKGVRLGYLTGVHPESGKDYKQTAEKCYSWLLENRVVRDDSGTLSVNGTVGVCTLEDPTYEYYTTQPLSYNSVFGAAPLVMASLEHEMAAANAVSS</sequence>
<organism evidence="3 4">
    <name type="scientific">Aspergillus violaceofuscus (strain CBS 115571)</name>
    <dbReference type="NCBI Taxonomy" id="1450538"/>
    <lineage>
        <taxon>Eukaryota</taxon>
        <taxon>Fungi</taxon>
        <taxon>Dikarya</taxon>
        <taxon>Ascomycota</taxon>
        <taxon>Pezizomycotina</taxon>
        <taxon>Eurotiomycetes</taxon>
        <taxon>Eurotiomycetidae</taxon>
        <taxon>Eurotiales</taxon>
        <taxon>Aspergillaceae</taxon>
        <taxon>Aspergillus</taxon>
    </lineage>
</organism>
<dbReference type="EMBL" id="KZ825154">
    <property type="protein sequence ID" value="PYI17604.1"/>
    <property type="molecule type" value="Genomic_DNA"/>
</dbReference>
<dbReference type="InterPro" id="IPR052043">
    <property type="entry name" value="PolySaccharide_Degr_Enz"/>
</dbReference>
<feature type="signal peptide" evidence="2">
    <location>
        <begin position="1"/>
        <end position="24"/>
    </location>
</feature>
<evidence type="ECO:0000313" key="4">
    <source>
        <dbReference type="Proteomes" id="UP000249829"/>
    </source>
</evidence>
<dbReference type="Gene3D" id="1.50.10.10">
    <property type="match status" value="1"/>
</dbReference>
<dbReference type="AlphaFoldDB" id="A0A2V5H7F2"/>
<protein>
    <submittedName>
        <fullName evidence="3">Cell wall glycosyl hydrolase YteR</fullName>
    </submittedName>
</protein>
<gene>
    <name evidence="3" type="ORF">BO99DRAFT_414093</name>
</gene>
<evidence type="ECO:0000256" key="2">
    <source>
        <dbReference type="SAM" id="SignalP"/>
    </source>
</evidence>
<keyword evidence="2" id="KW-0732">Signal</keyword>
<dbReference type="OMA" id="DGMYSFA"/>
<name>A0A2V5H7F2_ASPV1</name>
<dbReference type="GO" id="GO:0016787">
    <property type="term" value="F:hydrolase activity"/>
    <property type="evidence" value="ECO:0007669"/>
    <property type="project" value="UniProtKB-KW"/>
</dbReference>
<dbReference type="STRING" id="1450538.A0A2V5H7F2"/>
<evidence type="ECO:0000313" key="3">
    <source>
        <dbReference type="EMBL" id="PYI17604.1"/>
    </source>
</evidence>
<keyword evidence="1 3" id="KW-0378">Hydrolase</keyword>
<dbReference type="GO" id="GO:0005975">
    <property type="term" value="P:carbohydrate metabolic process"/>
    <property type="evidence" value="ECO:0007669"/>
    <property type="project" value="InterPro"/>
</dbReference>
<dbReference type="PANTHER" id="PTHR33886">
    <property type="entry name" value="UNSATURATED RHAMNOGALACTURONAN HYDROLASE (EUROFUNG)"/>
    <property type="match status" value="1"/>
</dbReference>
<reference evidence="3 4" key="1">
    <citation type="submission" date="2018-02" db="EMBL/GenBank/DDBJ databases">
        <title>The genomes of Aspergillus section Nigri reveals drivers in fungal speciation.</title>
        <authorList>
            <consortium name="DOE Joint Genome Institute"/>
            <person name="Vesth T.C."/>
            <person name="Nybo J."/>
            <person name="Theobald S."/>
            <person name="Brandl J."/>
            <person name="Frisvad J.C."/>
            <person name="Nielsen K.F."/>
            <person name="Lyhne E.K."/>
            <person name="Kogle M.E."/>
            <person name="Kuo A."/>
            <person name="Riley R."/>
            <person name="Clum A."/>
            <person name="Nolan M."/>
            <person name="Lipzen A."/>
            <person name="Salamov A."/>
            <person name="Henrissat B."/>
            <person name="Wiebenga A."/>
            <person name="De vries R.P."/>
            <person name="Grigoriev I.V."/>
            <person name="Mortensen U.H."/>
            <person name="Andersen M.R."/>
            <person name="Baker S.E."/>
        </authorList>
    </citation>
    <scope>NUCLEOTIDE SEQUENCE [LARGE SCALE GENOMIC DNA]</scope>
    <source>
        <strain evidence="3 4">CBS 115571</strain>
    </source>
</reference>
<dbReference type="InterPro" id="IPR010905">
    <property type="entry name" value="Glyco_hydro_88"/>
</dbReference>
<feature type="chain" id="PRO_5016001507" evidence="2">
    <location>
        <begin position="25"/>
        <end position="418"/>
    </location>
</feature>
<dbReference type="Pfam" id="PF07470">
    <property type="entry name" value="Glyco_hydro_88"/>
    <property type="match status" value="1"/>
</dbReference>
<accession>A0A2V5H7F2</accession>